<evidence type="ECO:0000256" key="3">
    <source>
        <dbReference type="HAMAP-Rule" id="MF_00376"/>
    </source>
</evidence>
<comment type="pathway">
    <text evidence="3">Cofactor biosynthesis; coenzyme A biosynthesis; CoA from (R)-pantothenate: step 5/5.</text>
</comment>
<sequence>MFIGLTGGIASGKSTVSEMIQTKGIPVIDADKIAREVVEPGTKALQAITDHFGQGVINHDGTLARKKLGSIIFEDPNERDILNQIVHPAVRNRMEELKIKAVNEGAETIVYDIPLLFESNLFHLVDKVLLVYVDEQTQLYRLLERDQAGVEDAKQRIASQMSLLSKREKADAIIDNSFTLEETKQQLDAILKKWSIEK</sequence>
<dbReference type="NCBIfam" id="TIGR00152">
    <property type="entry name" value="dephospho-CoA kinase"/>
    <property type="match status" value="1"/>
</dbReference>
<dbReference type="PROSITE" id="PS51219">
    <property type="entry name" value="DPCK"/>
    <property type="match status" value="1"/>
</dbReference>
<keyword evidence="1 3" id="KW-0547">Nucleotide-binding</keyword>
<keyword evidence="3" id="KW-0173">Coenzyme A biosynthesis</keyword>
<comment type="function">
    <text evidence="3">Catalyzes the phosphorylation of the 3'-hydroxyl group of dephosphocoenzyme A to form coenzyme A.</text>
</comment>
<dbReference type="Pfam" id="PF01121">
    <property type="entry name" value="CoaE"/>
    <property type="match status" value="1"/>
</dbReference>
<comment type="caution">
    <text evidence="5">The sequence shown here is derived from an EMBL/GenBank/DDBJ whole genome shotgun (WGS) entry which is preliminary data.</text>
</comment>
<reference evidence="5 6" key="1">
    <citation type="submission" date="2024-09" db="EMBL/GenBank/DDBJ databases">
        <authorList>
            <person name="Sun Q."/>
            <person name="Mori K."/>
        </authorList>
    </citation>
    <scope>NUCLEOTIDE SEQUENCE [LARGE SCALE GENOMIC DNA]</scope>
    <source>
        <strain evidence="5 6">NCAIM B.02610</strain>
    </source>
</reference>
<organism evidence="5 6">
    <name type="scientific">Halalkalibacter kiskunsagensis</name>
    <dbReference type="NCBI Taxonomy" id="1548599"/>
    <lineage>
        <taxon>Bacteria</taxon>
        <taxon>Bacillati</taxon>
        <taxon>Bacillota</taxon>
        <taxon>Bacilli</taxon>
        <taxon>Bacillales</taxon>
        <taxon>Bacillaceae</taxon>
        <taxon>Halalkalibacter</taxon>
    </lineage>
</organism>
<gene>
    <name evidence="3 5" type="primary">coaE</name>
    <name evidence="5" type="ORF">ACFFHM_02895</name>
</gene>
<dbReference type="EMBL" id="JBHLUX010000005">
    <property type="protein sequence ID" value="MFC0469514.1"/>
    <property type="molecule type" value="Genomic_DNA"/>
</dbReference>
<keyword evidence="6" id="KW-1185">Reference proteome</keyword>
<accession>A0ABV6K8D3</accession>
<proteinExistence type="inferred from homology"/>
<name>A0ABV6K8D3_9BACI</name>
<dbReference type="GO" id="GO:0004140">
    <property type="term" value="F:dephospho-CoA kinase activity"/>
    <property type="evidence" value="ECO:0007669"/>
    <property type="project" value="UniProtKB-EC"/>
</dbReference>
<dbReference type="CDD" id="cd02022">
    <property type="entry name" value="DPCK"/>
    <property type="match status" value="1"/>
</dbReference>
<comment type="subcellular location">
    <subcellularLocation>
        <location evidence="3">Cytoplasm</location>
    </subcellularLocation>
</comment>
<evidence type="ECO:0000256" key="4">
    <source>
        <dbReference type="NCBIfam" id="TIGR00152"/>
    </source>
</evidence>
<dbReference type="SUPFAM" id="SSF52540">
    <property type="entry name" value="P-loop containing nucleoside triphosphate hydrolases"/>
    <property type="match status" value="1"/>
</dbReference>
<feature type="binding site" evidence="3">
    <location>
        <begin position="10"/>
        <end position="15"/>
    </location>
    <ligand>
        <name>ATP</name>
        <dbReference type="ChEBI" id="CHEBI:30616"/>
    </ligand>
</feature>
<evidence type="ECO:0000313" key="6">
    <source>
        <dbReference type="Proteomes" id="UP001589838"/>
    </source>
</evidence>
<dbReference type="PANTHER" id="PTHR10695:SF46">
    <property type="entry name" value="BIFUNCTIONAL COENZYME A SYNTHASE-RELATED"/>
    <property type="match status" value="1"/>
</dbReference>
<comment type="similarity">
    <text evidence="3">Belongs to the CoaE family.</text>
</comment>
<dbReference type="InterPro" id="IPR001977">
    <property type="entry name" value="Depp_CoAkinase"/>
</dbReference>
<dbReference type="Proteomes" id="UP001589838">
    <property type="component" value="Unassembled WGS sequence"/>
</dbReference>
<evidence type="ECO:0000256" key="2">
    <source>
        <dbReference type="ARBA" id="ARBA00022840"/>
    </source>
</evidence>
<dbReference type="Gene3D" id="3.40.50.300">
    <property type="entry name" value="P-loop containing nucleotide triphosphate hydrolases"/>
    <property type="match status" value="1"/>
</dbReference>
<dbReference type="HAMAP" id="MF_00376">
    <property type="entry name" value="Dephospho_CoA_kinase"/>
    <property type="match status" value="1"/>
</dbReference>
<dbReference type="EC" id="2.7.1.24" evidence="3 4"/>
<keyword evidence="2 3" id="KW-0067">ATP-binding</keyword>
<dbReference type="RefSeq" id="WP_335959286.1">
    <property type="nucleotide sequence ID" value="NZ_JAXBLX010000005.1"/>
</dbReference>
<evidence type="ECO:0000256" key="1">
    <source>
        <dbReference type="ARBA" id="ARBA00022741"/>
    </source>
</evidence>
<protein>
    <recommendedName>
        <fullName evidence="3 4">Dephospho-CoA kinase</fullName>
        <ecNumber evidence="3 4">2.7.1.24</ecNumber>
    </recommendedName>
    <alternativeName>
        <fullName evidence="3">Dephosphocoenzyme A kinase</fullName>
    </alternativeName>
</protein>
<dbReference type="PANTHER" id="PTHR10695">
    <property type="entry name" value="DEPHOSPHO-COA KINASE-RELATED"/>
    <property type="match status" value="1"/>
</dbReference>
<dbReference type="InterPro" id="IPR027417">
    <property type="entry name" value="P-loop_NTPase"/>
</dbReference>
<evidence type="ECO:0000313" key="5">
    <source>
        <dbReference type="EMBL" id="MFC0469514.1"/>
    </source>
</evidence>
<comment type="catalytic activity">
    <reaction evidence="3">
        <text>3'-dephospho-CoA + ATP = ADP + CoA + H(+)</text>
        <dbReference type="Rhea" id="RHEA:18245"/>
        <dbReference type="ChEBI" id="CHEBI:15378"/>
        <dbReference type="ChEBI" id="CHEBI:30616"/>
        <dbReference type="ChEBI" id="CHEBI:57287"/>
        <dbReference type="ChEBI" id="CHEBI:57328"/>
        <dbReference type="ChEBI" id="CHEBI:456216"/>
        <dbReference type="EC" id="2.7.1.24"/>
    </reaction>
</comment>
<keyword evidence="3" id="KW-0963">Cytoplasm</keyword>
<keyword evidence="3 5" id="KW-0418">Kinase</keyword>
<keyword evidence="3 5" id="KW-0808">Transferase</keyword>